<dbReference type="Gene3D" id="3.40.50.150">
    <property type="entry name" value="Vaccinia Virus protein VP39"/>
    <property type="match status" value="1"/>
</dbReference>
<dbReference type="Pfam" id="PF13649">
    <property type="entry name" value="Methyltransf_25"/>
    <property type="match status" value="1"/>
</dbReference>
<comment type="caution">
    <text evidence="2">The sequence shown here is derived from an EMBL/GenBank/DDBJ whole genome shotgun (WGS) entry which is preliminary data.</text>
</comment>
<evidence type="ECO:0000313" key="3">
    <source>
        <dbReference type="Proteomes" id="UP000317716"/>
    </source>
</evidence>
<evidence type="ECO:0000259" key="1">
    <source>
        <dbReference type="Pfam" id="PF13649"/>
    </source>
</evidence>
<dbReference type="AlphaFoldDB" id="A0A538SAB6"/>
<dbReference type="InterPro" id="IPR041698">
    <property type="entry name" value="Methyltransf_25"/>
</dbReference>
<dbReference type="GO" id="GO:0008168">
    <property type="term" value="F:methyltransferase activity"/>
    <property type="evidence" value="ECO:0007669"/>
    <property type="project" value="UniProtKB-KW"/>
</dbReference>
<dbReference type="GO" id="GO:0032259">
    <property type="term" value="P:methylation"/>
    <property type="evidence" value="ECO:0007669"/>
    <property type="project" value="UniProtKB-KW"/>
</dbReference>
<dbReference type="EMBL" id="VBOS01000486">
    <property type="protein sequence ID" value="TMQ48320.1"/>
    <property type="molecule type" value="Genomic_DNA"/>
</dbReference>
<dbReference type="PANTHER" id="PTHR43464">
    <property type="entry name" value="METHYLTRANSFERASE"/>
    <property type="match status" value="1"/>
</dbReference>
<gene>
    <name evidence="2" type="ORF">E6K72_13190</name>
</gene>
<sequence length="289" mass="31519">MSKRPATAPTPPHRPSVRSARALWNERARAWERWEPALMNGLAAVNPFLFRALDLKPGQRVLDLGCGTGDPALALAQWVGPRGRVLGIDNSEAMLAVARRRARILGLRNLTFRRGDMNRLRPGERRFHRAVARYSLMFADEAVAVLRALRASLAPGGILAAAVWGPVEGNPIAALRDEAARPFLTEPPPDLEATPNPMRLARPGLLAALFRSAGLRNVREAAAPVAAVYSSVEDLAQIQLESALAETCAALGPAARARLRSWLVTRFRRFQSGPVVRVPAHAWVVSGRR</sequence>
<dbReference type="SUPFAM" id="SSF53335">
    <property type="entry name" value="S-adenosyl-L-methionine-dependent methyltransferases"/>
    <property type="match status" value="1"/>
</dbReference>
<organism evidence="2 3">
    <name type="scientific">Eiseniibacteriota bacterium</name>
    <dbReference type="NCBI Taxonomy" id="2212470"/>
    <lineage>
        <taxon>Bacteria</taxon>
        <taxon>Candidatus Eiseniibacteriota</taxon>
    </lineage>
</organism>
<feature type="domain" description="Methyltransferase" evidence="1">
    <location>
        <begin position="61"/>
        <end position="157"/>
    </location>
</feature>
<name>A0A538SAB6_UNCEI</name>
<protein>
    <submittedName>
        <fullName evidence="2">Methyltransferase domain-containing protein</fullName>
    </submittedName>
</protein>
<proteinExistence type="predicted"/>
<reference evidence="2 3" key="1">
    <citation type="journal article" date="2019" name="Nat. Microbiol.">
        <title>Mediterranean grassland soil C-N compound turnover is dependent on rainfall and depth, and is mediated by genomically divergent microorganisms.</title>
        <authorList>
            <person name="Diamond S."/>
            <person name="Andeer P.F."/>
            <person name="Li Z."/>
            <person name="Crits-Christoph A."/>
            <person name="Burstein D."/>
            <person name="Anantharaman K."/>
            <person name="Lane K.R."/>
            <person name="Thomas B.C."/>
            <person name="Pan C."/>
            <person name="Northen T.R."/>
            <person name="Banfield J.F."/>
        </authorList>
    </citation>
    <scope>NUCLEOTIDE SEQUENCE [LARGE SCALE GENOMIC DNA]</scope>
    <source>
        <strain evidence="2">WS_2</strain>
    </source>
</reference>
<keyword evidence="2" id="KW-0489">Methyltransferase</keyword>
<accession>A0A538SAB6</accession>
<dbReference type="CDD" id="cd02440">
    <property type="entry name" value="AdoMet_MTases"/>
    <property type="match status" value="1"/>
</dbReference>
<dbReference type="Proteomes" id="UP000317716">
    <property type="component" value="Unassembled WGS sequence"/>
</dbReference>
<dbReference type="PANTHER" id="PTHR43464:SF83">
    <property type="entry name" value="MALONYL-[ACYL-CARRIER PROTEIN] O-METHYLTRANSFERASE"/>
    <property type="match status" value="1"/>
</dbReference>
<keyword evidence="2" id="KW-0808">Transferase</keyword>
<dbReference type="InterPro" id="IPR029063">
    <property type="entry name" value="SAM-dependent_MTases_sf"/>
</dbReference>
<evidence type="ECO:0000313" key="2">
    <source>
        <dbReference type="EMBL" id="TMQ48320.1"/>
    </source>
</evidence>